<keyword evidence="8" id="KW-1133">Transmembrane helix</keyword>
<dbReference type="Pfam" id="PF23087">
    <property type="entry name" value="MRH_ELAPOR1_9th"/>
    <property type="match status" value="1"/>
</dbReference>
<dbReference type="Proteomes" id="UP000285301">
    <property type="component" value="Unassembled WGS sequence"/>
</dbReference>
<dbReference type="InterPro" id="IPR044865">
    <property type="entry name" value="MRH_dom"/>
</dbReference>
<evidence type="ECO:0000256" key="1">
    <source>
        <dbReference type="ARBA" id="ARBA00004251"/>
    </source>
</evidence>
<dbReference type="OrthoDB" id="439917at2759"/>
<dbReference type="InterPro" id="IPR009011">
    <property type="entry name" value="Man6P_isomerase_rcpt-bd_dom_sf"/>
</dbReference>
<dbReference type="InterPro" id="IPR011641">
    <property type="entry name" value="Tyr-kin_ephrin_A/B_rcpt-like"/>
</dbReference>
<keyword evidence="8" id="KW-0812">Transmembrane</keyword>
<evidence type="ECO:0000313" key="10">
    <source>
        <dbReference type="EMBL" id="RWS14051.1"/>
    </source>
</evidence>
<feature type="region of interest" description="Disordered" evidence="7">
    <location>
        <begin position="886"/>
        <end position="928"/>
    </location>
</feature>
<keyword evidence="13" id="KW-1185">Reference proteome</keyword>
<dbReference type="EMBL" id="NCKU01000812">
    <property type="protein sequence ID" value="RWS14051.1"/>
    <property type="molecule type" value="Genomic_DNA"/>
</dbReference>
<feature type="domain" description="MRH" evidence="9">
    <location>
        <begin position="606"/>
        <end position="790"/>
    </location>
</feature>
<dbReference type="Pfam" id="PF23032">
    <property type="entry name" value="GBD_ELAPOR1-like_3rd"/>
    <property type="match status" value="1"/>
</dbReference>
<dbReference type="Pfam" id="PF23091">
    <property type="entry name" value="TNFR_ELAPOR1_6th"/>
    <property type="match status" value="1"/>
</dbReference>
<dbReference type="SUPFAM" id="SSF50911">
    <property type="entry name" value="Mannose 6-phosphate receptor domain"/>
    <property type="match status" value="1"/>
</dbReference>
<keyword evidence="3" id="KW-1003">Cell membrane</keyword>
<dbReference type="EMBL" id="NCKU01000805">
    <property type="protein sequence ID" value="RWS14095.1"/>
    <property type="molecule type" value="Genomic_DNA"/>
</dbReference>
<dbReference type="PROSITE" id="PS51914">
    <property type="entry name" value="MRH"/>
    <property type="match status" value="1"/>
</dbReference>
<dbReference type="InterPro" id="IPR056610">
    <property type="entry name" value="Elapor1/2_TNFR-like"/>
</dbReference>
<dbReference type="InterPro" id="IPR039181">
    <property type="entry name" value="Elapor1/2"/>
</dbReference>
<dbReference type="Gene3D" id="2.10.50.10">
    <property type="entry name" value="Tumor Necrosis Factor Receptor, subunit A, domain 2"/>
    <property type="match status" value="1"/>
</dbReference>
<comment type="similarity">
    <text evidence="2">Belongs to the ELAPOR family.</text>
</comment>
<dbReference type="AlphaFoldDB" id="A0A3S3PPW6"/>
<name>A0A3S3PPW6_9ACAR</name>
<comment type="caution">
    <text evidence="11">The sequence shown here is derived from an EMBL/GenBank/DDBJ whole genome shotgun (WGS) entry which is preliminary data.</text>
</comment>
<feature type="compositionally biased region" description="Acidic residues" evidence="7">
    <location>
        <begin position="886"/>
        <end position="896"/>
    </location>
</feature>
<keyword evidence="5" id="KW-1015">Disulfide bond</keyword>
<evidence type="ECO:0000256" key="3">
    <source>
        <dbReference type="ARBA" id="ARBA00022475"/>
    </source>
</evidence>
<evidence type="ECO:0000256" key="5">
    <source>
        <dbReference type="ARBA" id="ARBA00023157"/>
    </source>
</evidence>
<evidence type="ECO:0000256" key="2">
    <source>
        <dbReference type="ARBA" id="ARBA00007627"/>
    </source>
</evidence>
<evidence type="ECO:0000313" key="11">
    <source>
        <dbReference type="EMBL" id="RWS14095.1"/>
    </source>
</evidence>
<evidence type="ECO:0000313" key="13">
    <source>
        <dbReference type="Proteomes" id="UP000285301"/>
    </source>
</evidence>
<dbReference type="STRING" id="1965070.A0A3S3PPW6"/>
<evidence type="ECO:0000259" key="9">
    <source>
        <dbReference type="PROSITE" id="PS51914"/>
    </source>
</evidence>
<gene>
    <name evidence="12" type="ORF">B4U79_01726</name>
    <name evidence="11" type="ORF">B4U79_06718</name>
    <name evidence="10" type="ORF">B4U79_12127</name>
</gene>
<comment type="subcellular location">
    <subcellularLocation>
        <location evidence="1">Cell membrane</location>
        <topology evidence="1">Single-pass type I membrane protein</topology>
    </subcellularLocation>
</comment>
<dbReference type="SMART" id="SM01411">
    <property type="entry name" value="Ephrin_rec_like"/>
    <property type="match status" value="3"/>
</dbReference>
<evidence type="ECO:0000256" key="7">
    <source>
        <dbReference type="SAM" id="MobiDB-lite"/>
    </source>
</evidence>
<dbReference type="GO" id="GO:0005886">
    <property type="term" value="C:plasma membrane"/>
    <property type="evidence" value="ECO:0007669"/>
    <property type="project" value="UniProtKB-SubCell"/>
</dbReference>
<organism evidence="11 13">
    <name type="scientific">Dinothrombium tinctorium</name>
    <dbReference type="NCBI Taxonomy" id="1965070"/>
    <lineage>
        <taxon>Eukaryota</taxon>
        <taxon>Metazoa</taxon>
        <taxon>Ecdysozoa</taxon>
        <taxon>Arthropoda</taxon>
        <taxon>Chelicerata</taxon>
        <taxon>Arachnida</taxon>
        <taxon>Acari</taxon>
        <taxon>Acariformes</taxon>
        <taxon>Trombidiformes</taxon>
        <taxon>Prostigmata</taxon>
        <taxon>Anystina</taxon>
        <taxon>Parasitengona</taxon>
        <taxon>Trombidioidea</taxon>
        <taxon>Trombidiidae</taxon>
        <taxon>Dinothrombium</taxon>
    </lineage>
</organism>
<keyword evidence="4" id="KW-0732">Signal</keyword>
<dbReference type="PANTHER" id="PTHR22727:SF15">
    <property type="entry name" value="MRH DOMAIN-CONTAINING PROTEIN"/>
    <property type="match status" value="1"/>
</dbReference>
<sequence>MRRIRRTLASVGSGRTEALCGGIKFTSFNSSNFKESGFHINTESSSDANICPRWEIRDSMVEFMATNLPTEGCMSVFSYTVKIVKKGKLKFNYQYILPDEYATILFTFQYRNYEDAENRGGGLDSYNIKFPSVTHEHQKWDTMELVLRKPGLYVFIWKSVLISNMRSIKSMYQKRQVVETSSLNSGFGVIRIKSIEVLGVAYTSECTPCEPGSFAAKNGSSFCQLCPRDTYNPSSGSTECKKCSPSQYSPPGSKECFEKPECNENDYYEIFGECDEHKKKQRITIKPIEPKICRDNNTTSSSFTRYQSCNSSKNTESLRKDCSPGMELINNTCRICPENYYNDGFMDKCHRCPASTLPDYSLVFDTWHYPISESPLSRLSSQCIFDGLLDSNECDSDAVAWKMTPATKSYIRSSSHAVLNSYLFLTLSIDGFRSNDGGELTFSYQINCITGDTCHFIFVEITEVTEIIQEWKEDTHGIRRFKYSIRQNSSMSLGWIFKRKVHLQSHARIYDIILTNVMGSGAFRCKPCPHGAESACVPCPKGYYFGTEIQHIHKGASHTHIQEKKCLKCPQDTIINDSISFPVGKETCIKCGPGLRSNEENTACYSNCRFVLEGDLFDLSQIKQPLFMKGSSLFTSGGTQYYHYFNITLCGLQKSVCSSNISSPLLLNGQSDEVRSMICRSTIFPDINEIHSTQPVRLGDELIAISKSTTYRNISVHPEFSNVHSDIHLYYITQMSTIACKDGRTLVITLRCAPNIEQDAVLSSPKSCPYGTCDGCNFHLMIQTKAACRICKEKDYETVVGECKNGLQEIHYINPKACIISQNDASVIRQRPCSVIPRQVQLVIMIVSFFGVILLAMVFHFWKKNRRLEYKYSKLVENKNTAECCAEDDDEDDEEEVKIRQPKKERSSRDNGYETIQLTKQSDNDEIM</sequence>
<protein>
    <submittedName>
        <fullName evidence="11">UPF0577 protein KIAA1324-like protein</fullName>
    </submittedName>
</protein>
<evidence type="ECO:0000256" key="4">
    <source>
        <dbReference type="ARBA" id="ARBA00022729"/>
    </source>
</evidence>
<reference evidence="11" key="2">
    <citation type="submission" date="2018-11" db="EMBL/GenBank/DDBJ databases">
        <title>Trombidioid mite genomics.</title>
        <authorList>
            <person name="Dong X."/>
        </authorList>
    </citation>
    <scope>NUCLEOTIDE SEQUENCE</scope>
    <source>
        <strain evidence="11">UoL-WK</strain>
    </source>
</reference>
<dbReference type="InterPro" id="IPR056609">
    <property type="entry name" value="Elapor1-like_3rd"/>
</dbReference>
<evidence type="ECO:0000256" key="6">
    <source>
        <dbReference type="ARBA" id="ARBA00023180"/>
    </source>
</evidence>
<dbReference type="SUPFAM" id="SSF57184">
    <property type="entry name" value="Growth factor receptor domain"/>
    <property type="match status" value="1"/>
</dbReference>
<evidence type="ECO:0000256" key="8">
    <source>
        <dbReference type="SAM" id="Phobius"/>
    </source>
</evidence>
<evidence type="ECO:0000313" key="12">
    <source>
        <dbReference type="EMBL" id="RWS14858.1"/>
    </source>
</evidence>
<keyword evidence="8" id="KW-0472">Membrane</keyword>
<dbReference type="InterPro" id="IPR009030">
    <property type="entry name" value="Growth_fac_rcpt_cys_sf"/>
</dbReference>
<dbReference type="PANTHER" id="PTHR22727">
    <property type="entry name" value="PROTEIN CBG13728"/>
    <property type="match status" value="1"/>
</dbReference>
<accession>A0A3S3PPW6</accession>
<feature type="transmembrane region" description="Helical" evidence="8">
    <location>
        <begin position="840"/>
        <end position="862"/>
    </location>
</feature>
<feature type="compositionally biased region" description="Basic and acidic residues" evidence="7">
    <location>
        <begin position="897"/>
        <end position="912"/>
    </location>
</feature>
<dbReference type="Pfam" id="PF07699">
    <property type="entry name" value="Ephrin_rec_like"/>
    <property type="match status" value="1"/>
</dbReference>
<keyword evidence="6" id="KW-0325">Glycoprotein</keyword>
<reference evidence="11 13" key="1">
    <citation type="journal article" date="2018" name="Gigascience">
        <title>Genomes of trombidid mites reveal novel predicted allergens and laterally-transferred genes associated with secondary metabolism.</title>
        <authorList>
            <person name="Dong X."/>
            <person name="Chaisiri K."/>
            <person name="Xia D."/>
            <person name="Armstrong S.D."/>
            <person name="Fang Y."/>
            <person name="Donnelly M.J."/>
            <person name="Kadowaki T."/>
            <person name="McGarry J.W."/>
            <person name="Darby A.C."/>
            <person name="Makepeace B.L."/>
        </authorList>
    </citation>
    <scope>NUCLEOTIDE SEQUENCE [LARGE SCALE GENOMIC DNA]</scope>
    <source>
        <strain evidence="11">UoL-WK</strain>
    </source>
</reference>
<proteinExistence type="inferred from homology"/>
<dbReference type="InterPro" id="IPR056607">
    <property type="entry name" value="Elapor1/2_MRH"/>
</dbReference>
<dbReference type="EMBL" id="NCKU01000605">
    <property type="protein sequence ID" value="RWS14858.1"/>
    <property type="molecule type" value="Genomic_DNA"/>
</dbReference>